<dbReference type="EMBL" id="KE504168">
    <property type="protein sequence ID" value="EPS98190.1"/>
    <property type="molecule type" value="Genomic_DNA"/>
</dbReference>
<evidence type="ECO:0000313" key="3">
    <source>
        <dbReference type="EMBL" id="EPS98190.1"/>
    </source>
</evidence>
<name>S8F9E7_FOMSC</name>
<accession>S8F9E7</accession>
<protein>
    <recommendedName>
        <fullName evidence="2">DUF6535 domain-containing protein</fullName>
    </recommendedName>
</protein>
<evidence type="ECO:0000259" key="2">
    <source>
        <dbReference type="Pfam" id="PF20153"/>
    </source>
</evidence>
<feature type="transmembrane region" description="Helical" evidence="1">
    <location>
        <begin position="88"/>
        <end position="110"/>
    </location>
</feature>
<feature type="transmembrane region" description="Helical" evidence="1">
    <location>
        <begin position="140"/>
        <end position="169"/>
    </location>
</feature>
<dbReference type="Pfam" id="PF20153">
    <property type="entry name" value="DUF6535"/>
    <property type="match status" value="1"/>
</dbReference>
<feature type="non-terminal residue" evidence="3">
    <location>
        <position position="220"/>
    </location>
</feature>
<evidence type="ECO:0000313" key="4">
    <source>
        <dbReference type="Proteomes" id="UP000015241"/>
    </source>
</evidence>
<keyword evidence="4" id="KW-1185">Reference proteome</keyword>
<proteinExistence type="predicted"/>
<keyword evidence="1" id="KW-0812">Transmembrane</keyword>
<feature type="transmembrane region" description="Helical" evidence="1">
    <location>
        <begin position="175"/>
        <end position="198"/>
    </location>
</feature>
<dbReference type="Proteomes" id="UP000015241">
    <property type="component" value="Unassembled WGS sequence"/>
</dbReference>
<dbReference type="eggNOG" id="ENOG502SRJC">
    <property type="taxonomic scope" value="Eukaryota"/>
</dbReference>
<dbReference type="STRING" id="743788.S8F9E7"/>
<dbReference type="AlphaFoldDB" id="S8F9E7"/>
<feature type="domain" description="DUF6535" evidence="2">
    <location>
        <begin position="3"/>
        <end position="168"/>
    </location>
</feature>
<dbReference type="OrthoDB" id="3219854at2759"/>
<feature type="transmembrane region" description="Helical" evidence="1">
    <location>
        <begin position="20"/>
        <end position="43"/>
    </location>
</feature>
<dbReference type="HOGENOM" id="CLU_018688_1_1_1"/>
<keyword evidence="1" id="KW-1133">Transmembrane helix</keyword>
<evidence type="ECO:0000256" key="1">
    <source>
        <dbReference type="SAM" id="Phobius"/>
    </source>
</evidence>
<sequence length="220" mass="24668">MSEKVWEYEKDRIDEWNKQIDTLLVFAGLFSAVLTAFNVQYYVTLQPPSGTQVVLRLPADLTSPVQVTTLSSTSNPAVAATTVVINTLWFLALVLSLSAASIGITVKQWLSSYIPPKTMTSQQRTRLWNHRQRGLSKWRVPAIVSVLPNLLQLALLLFLVGLVVLLWTLNRVSAIVVMVPVAILIILLGITSIIPTFVPECPYKSPQAWWIYLILHHVPR</sequence>
<reference evidence="3 4" key="1">
    <citation type="journal article" date="2012" name="Science">
        <title>The Paleozoic origin of enzymatic lignin decomposition reconstructed from 31 fungal genomes.</title>
        <authorList>
            <person name="Floudas D."/>
            <person name="Binder M."/>
            <person name="Riley R."/>
            <person name="Barry K."/>
            <person name="Blanchette R.A."/>
            <person name="Henrissat B."/>
            <person name="Martinez A.T."/>
            <person name="Otillar R."/>
            <person name="Spatafora J.W."/>
            <person name="Yadav J.S."/>
            <person name="Aerts A."/>
            <person name="Benoit I."/>
            <person name="Boyd A."/>
            <person name="Carlson A."/>
            <person name="Copeland A."/>
            <person name="Coutinho P.M."/>
            <person name="de Vries R.P."/>
            <person name="Ferreira P."/>
            <person name="Findley K."/>
            <person name="Foster B."/>
            <person name="Gaskell J."/>
            <person name="Glotzer D."/>
            <person name="Gorecki P."/>
            <person name="Heitman J."/>
            <person name="Hesse C."/>
            <person name="Hori C."/>
            <person name="Igarashi K."/>
            <person name="Jurgens J.A."/>
            <person name="Kallen N."/>
            <person name="Kersten P."/>
            <person name="Kohler A."/>
            <person name="Kuees U."/>
            <person name="Kumar T.K.A."/>
            <person name="Kuo A."/>
            <person name="LaButti K."/>
            <person name="Larrondo L.F."/>
            <person name="Lindquist E."/>
            <person name="Ling A."/>
            <person name="Lombard V."/>
            <person name="Lucas S."/>
            <person name="Lundell T."/>
            <person name="Martin R."/>
            <person name="McLaughlin D.J."/>
            <person name="Morgenstern I."/>
            <person name="Morin E."/>
            <person name="Murat C."/>
            <person name="Nagy L.G."/>
            <person name="Nolan M."/>
            <person name="Ohm R.A."/>
            <person name="Patyshakuliyeva A."/>
            <person name="Rokas A."/>
            <person name="Ruiz-Duenas F.J."/>
            <person name="Sabat G."/>
            <person name="Salamov A."/>
            <person name="Samejima M."/>
            <person name="Schmutz J."/>
            <person name="Slot J.C."/>
            <person name="St John F."/>
            <person name="Stenlid J."/>
            <person name="Sun H."/>
            <person name="Sun S."/>
            <person name="Syed K."/>
            <person name="Tsang A."/>
            <person name="Wiebenga A."/>
            <person name="Young D."/>
            <person name="Pisabarro A."/>
            <person name="Eastwood D.C."/>
            <person name="Martin F."/>
            <person name="Cullen D."/>
            <person name="Grigoriev I.V."/>
            <person name="Hibbett D.S."/>
        </authorList>
    </citation>
    <scope>NUCLEOTIDE SEQUENCE</scope>
    <source>
        <strain evidence="4">FP-58527</strain>
    </source>
</reference>
<organism evidence="3 4">
    <name type="scientific">Fomitopsis schrenkii</name>
    <name type="common">Brown rot fungus</name>
    <dbReference type="NCBI Taxonomy" id="2126942"/>
    <lineage>
        <taxon>Eukaryota</taxon>
        <taxon>Fungi</taxon>
        <taxon>Dikarya</taxon>
        <taxon>Basidiomycota</taxon>
        <taxon>Agaricomycotina</taxon>
        <taxon>Agaricomycetes</taxon>
        <taxon>Polyporales</taxon>
        <taxon>Fomitopsis</taxon>
    </lineage>
</organism>
<dbReference type="InParanoid" id="S8F9E7"/>
<dbReference type="InterPro" id="IPR045338">
    <property type="entry name" value="DUF6535"/>
</dbReference>
<gene>
    <name evidence="3" type="ORF">FOMPIDRAFT_1127119</name>
</gene>
<keyword evidence="1" id="KW-0472">Membrane</keyword>